<evidence type="ECO:0008006" key="5">
    <source>
        <dbReference type="Google" id="ProtNLM"/>
    </source>
</evidence>
<feature type="region of interest" description="Disordered" evidence="2">
    <location>
        <begin position="321"/>
        <end position="390"/>
    </location>
</feature>
<accession>A0A0F4ZJ68</accession>
<sequence>MSTYLQEKLEKERKDGEFAARKTPDLGDLRIPASPIRMSTPGRDRGTPAQVLEGEQTTKKGLGMGVKEMEVIALADYSQTVTTLHKQNFDLKLELYHRRERQQALESRLETVEGEKRQVEEMNDRLIEELEKRDKAVEEAVAMIVTLESQVENLLKERETIRHAESRIYEHQRWASEDYATQQMNMHMQHQQQYYQQQQQQQQQHQSQHHQHQYQQNKQTPAPNDMEMPTSLSESQILNFPHDRVLNRMPSFLSDLSETTENLRNVYLNGAKNGSLMSLPRLNEALSEVDVIEASIPDKLRSPSLSILSESSFASIYGAEKDDNEAEGDAPVPPRHQHINNSPFAPPPPPPPHGDRRHQTPRTSGVGLDLTHSTNTTPSRGQRKPPSVQNRVTSIASISELMLDQSSPLQRLERTYGQRIPSSTSESSTQSQFQGLRPSKPLAPRKVRDEKRHSLRQVLTESPNRILHDSGMPPTPDTISTATLRHYQTEGETADRNGALLATSAPQNTGVKHSESNGSIGGVPVTIGVPTTTGSESSGMLGGGSKIGSNKSSQPRPIAEFSSRREPSGSYFDARPPSMVITRPHSAGASTIAHYTVKSNYGDSDEENDDDDDTQSLASSLDIWIREGGKAPRALDRESPDLFSFPTQPGKKGWAPEAMFGAANGMSYSGASVHPTSLFSTSPTLPQPPPDRRSSLLAQTGKHHRPQSTNMLLSSKERSSRKLQDDVLRPMSQPGNWQGKGKTGSATKNSPYPPPAQPHRQRGKNNFWRRSLGNSGLMISSAVGLNVADGGVSVRSEAKKPAGQDKESETYGTAAWHKRNSLLGDDGRQAATPPPIARSRAQSITQQADAAAYDSSLSVVSALSSTSVPSMKQAGRRSPLMSSMTVQTSFPPRSNANVVGGNGAGSGVGSVPATPATPGGTKKGWLSRFGRSNSVTKKESGSSSSAGGSG</sequence>
<reference evidence="3 4" key="1">
    <citation type="submission" date="2015-03" db="EMBL/GenBank/DDBJ databases">
        <authorList>
            <person name="Radwan O."/>
            <person name="Al-Naeli F.A."/>
            <person name="Rendon G.A."/>
            <person name="Fields C."/>
        </authorList>
    </citation>
    <scope>NUCLEOTIDE SEQUENCE [LARGE SCALE GENOMIC DNA]</scope>
    <source>
        <strain evidence="3">CR-DP1</strain>
    </source>
</reference>
<dbReference type="Proteomes" id="UP000033483">
    <property type="component" value="Unassembled WGS sequence"/>
</dbReference>
<organism evidence="3 4">
    <name type="scientific">Thielaviopsis punctulata</name>
    <dbReference type="NCBI Taxonomy" id="72032"/>
    <lineage>
        <taxon>Eukaryota</taxon>
        <taxon>Fungi</taxon>
        <taxon>Dikarya</taxon>
        <taxon>Ascomycota</taxon>
        <taxon>Pezizomycotina</taxon>
        <taxon>Sordariomycetes</taxon>
        <taxon>Hypocreomycetidae</taxon>
        <taxon>Microascales</taxon>
        <taxon>Ceratocystidaceae</taxon>
        <taxon>Thielaviopsis</taxon>
    </lineage>
</organism>
<feature type="compositionally biased region" description="Basic and acidic residues" evidence="2">
    <location>
        <begin position="7"/>
        <end position="28"/>
    </location>
</feature>
<feature type="region of interest" description="Disordered" evidence="2">
    <location>
        <begin position="885"/>
        <end position="950"/>
    </location>
</feature>
<proteinExistence type="predicted"/>
<gene>
    <name evidence="3" type="ORF">TD95_005137</name>
</gene>
<evidence type="ECO:0000256" key="1">
    <source>
        <dbReference type="SAM" id="Coils"/>
    </source>
</evidence>
<feature type="coiled-coil region" evidence="1">
    <location>
        <begin position="102"/>
        <end position="164"/>
    </location>
</feature>
<evidence type="ECO:0000313" key="4">
    <source>
        <dbReference type="Proteomes" id="UP000033483"/>
    </source>
</evidence>
<feature type="region of interest" description="Disordered" evidence="2">
    <location>
        <begin position="417"/>
        <end position="452"/>
    </location>
</feature>
<feature type="compositionally biased region" description="Low complexity" evidence="2">
    <location>
        <begin position="422"/>
        <end position="432"/>
    </location>
</feature>
<feature type="region of interest" description="Disordered" evidence="2">
    <location>
        <begin position="631"/>
        <end position="653"/>
    </location>
</feature>
<feature type="region of interest" description="Disordered" evidence="2">
    <location>
        <begin position="600"/>
        <end position="619"/>
    </location>
</feature>
<feature type="region of interest" description="Disordered" evidence="2">
    <location>
        <begin position="507"/>
        <end position="578"/>
    </location>
</feature>
<dbReference type="EMBL" id="LAEV01000464">
    <property type="protein sequence ID" value="KKA30240.1"/>
    <property type="molecule type" value="Genomic_DNA"/>
</dbReference>
<keyword evidence="1" id="KW-0175">Coiled coil</keyword>
<evidence type="ECO:0000256" key="2">
    <source>
        <dbReference type="SAM" id="MobiDB-lite"/>
    </source>
</evidence>
<evidence type="ECO:0000313" key="3">
    <source>
        <dbReference type="EMBL" id="KKA30240.1"/>
    </source>
</evidence>
<dbReference type="AlphaFoldDB" id="A0A0F4ZJ68"/>
<feature type="region of interest" description="Disordered" evidence="2">
    <location>
        <begin position="824"/>
        <end position="843"/>
    </location>
</feature>
<keyword evidence="4" id="KW-1185">Reference proteome</keyword>
<comment type="caution">
    <text evidence="3">The sequence shown here is derived from an EMBL/GenBank/DDBJ whole genome shotgun (WGS) entry which is preliminary data.</text>
</comment>
<feature type="compositionally biased region" description="Polar residues" evidence="2">
    <location>
        <begin position="371"/>
        <end position="380"/>
    </location>
</feature>
<feature type="compositionally biased region" description="Basic and acidic residues" evidence="2">
    <location>
        <begin position="715"/>
        <end position="728"/>
    </location>
</feature>
<protein>
    <recommendedName>
        <fullName evidence="5">Centrosomin N-terminal motif 1 domain-containing protein</fullName>
    </recommendedName>
</protein>
<feature type="compositionally biased region" description="Low complexity" evidence="2">
    <location>
        <begin position="186"/>
        <end position="206"/>
    </location>
</feature>
<feature type="region of interest" description="Disordered" evidence="2">
    <location>
        <begin position="1"/>
        <end position="49"/>
    </location>
</feature>
<feature type="region of interest" description="Disordered" evidence="2">
    <location>
        <begin position="186"/>
        <end position="232"/>
    </location>
</feature>
<feature type="compositionally biased region" description="Low complexity" evidence="2">
    <location>
        <begin position="522"/>
        <end position="539"/>
    </location>
</feature>
<dbReference type="OrthoDB" id="10251744at2759"/>
<feature type="region of interest" description="Disordered" evidence="2">
    <location>
        <begin position="678"/>
        <end position="770"/>
    </location>
</feature>
<feature type="compositionally biased region" description="Basic and acidic residues" evidence="2">
    <location>
        <begin position="631"/>
        <end position="640"/>
    </location>
</feature>
<feature type="compositionally biased region" description="Acidic residues" evidence="2">
    <location>
        <begin position="603"/>
        <end position="614"/>
    </location>
</feature>
<feature type="compositionally biased region" description="Low complexity" evidence="2">
    <location>
        <begin position="941"/>
        <end position="950"/>
    </location>
</feature>
<name>A0A0F4ZJ68_9PEZI</name>